<protein>
    <submittedName>
        <fullName evidence="2">Zinc ribbon domain-containing protein</fullName>
    </submittedName>
</protein>
<comment type="caution">
    <text evidence="2">The sequence shown here is derived from an EMBL/GenBank/DDBJ whole genome shotgun (WGS) entry which is preliminary data.</text>
</comment>
<dbReference type="Pfam" id="PF12674">
    <property type="entry name" value="Zn_ribbon_2"/>
    <property type="match status" value="1"/>
</dbReference>
<dbReference type="RefSeq" id="WP_202905700.1">
    <property type="nucleotide sequence ID" value="NZ_FNCA01000001.1"/>
</dbReference>
<dbReference type="InterPro" id="IPR025868">
    <property type="entry name" value="Zn_ribbon_dom_put"/>
</dbReference>
<dbReference type="EMBL" id="FNCA01000001">
    <property type="protein sequence ID" value="SDF26248.1"/>
    <property type="molecule type" value="Genomic_DNA"/>
</dbReference>
<accession>A0A7Z7AZK7</accession>
<reference evidence="2 3" key="1">
    <citation type="submission" date="2016-10" db="EMBL/GenBank/DDBJ databases">
        <authorList>
            <person name="Varghese N."/>
            <person name="Submissions S."/>
        </authorList>
    </citation>
    <scope>NUCLEOTIDE SEQUENCE [LARGE SCALE GENOMIC DNA]</scope>
    <source>
        <strain evidence="2 3">PL 12/M</strain>
    </source>
</reference>
<feature type="domain" description="Putative zinc ribbon" evidence="1">
    <location>
        <begin position="31"/>
        <end position="110"/>
    </location>
</feature>
<evidence type="ECO:0000259" key="1">
    <source>
        <dbReference type="Pfam" id="PF12674"/>
    </source>
</evidence>
<dbReference type="Proteomes" id="UP000199259">
    <property type="component" value="Unassembled WGS sequence"/>
</dbReference>
<proteinExistence type="predicted"/>
<evidence type="ECO:0000313" key="3">
    <source>
        <dbReference type="Proteomes" id="UP000199259"/>
    </source>
</evidence>
<sequence length="115" mass="13642">MDMNSMKMNSMNMKSMDMDDMDMMDMENMNLCQSCGMPMKDHMDFGTNEDGSMNNNYCTHCYQKGDFTEPDICMDDMINKCTHMMVEMNMMPEKEAKEMNMKLIPNLKRWMMEKT</sequence>
<dbReference type="OrthoDB" id="72884at2157"/>
<gene>
    <name evidence="2" type="ORF">SAMN04488589_0157</name>
</gene>
<organism evidence="2 3">
    <name type="scientific">Methanolobus vulcani</name>
    <dbReference type="NCBI Taxonomy" id="38026"/>
    <lineage>
        <taxon>Archaea</taxon>
        <taxon>Methanobacteriati</taxon>
        <taxon>Methanobacteriota</taxon>
        <taxon>Stenosarchaea group</taxon>
        <taxon>Methanomicrobia</taxon>
        <taxon>Methanosarcinales</taxon>
        <taxon>Methanosarcinaceae</taxon>
        <taxon>Methanolobus</taxon>
    </lineage>
</organism>
<evidence type="ECO:0000313" key="2">
    <source>
        <dbReference type="EMBL" id="SDF26248.1"/>
    </source>
</evidence>
<keyword evidence="3" id="KW-1185">Reference proteome</keyword>
<dbReference type="AlphaFoldDB" id="A0A7Z7AZK7"/>
<name>A0A7Z7AZK7_9EURY</name>